<dbReference type="GO" id="GO:0005975">
    <property type="term" value="P:carbohydrate metabolic process"/>
    <property type="evidence" value="ECO:0007669"/>
    <property type="project" value="InterPro"/>
</dbReference>
<dbReference type="InterPro" id="IPR000743">
    <property type="entry name" value="Glyco_hydro_28"/>
</dbReference>
<dbReference type="Gene3D" id="2.160.20.10">
    <property type="entry name" value="Single-stranded right-handed beta-helix, Pectin lyase-like"/>
    <property type="match status" value="1"/>
</dbReference>
<keyword evidence="3" id="KW-0134">Cell wall</keyword>
<dbReference type="PROSITE" id="PS00502">
    <property type="entry name" value="POLYGALACTURONASE"/>
    <property type="match status" value="1"/>
</dbReference>
<evidence type="ECO:0000256" key="5">
    <source>
        <dbReference type="ARBA" id="ARBA00022801"/>
    </source>
</evidence>
<dbReference type="SUPFAM" id="SSF51126">
    <property type="entry name" value="Pectin lyase-like"/>
    <property type="match status" value="1"/>
</dbReference>
<organism evidence="11 12">
    <name type="scientific">Dovyalis caffra</name>
    <dbReference type="NCBI Taxonomy" id="77055"/>
    <lineage>
        <taxon>Eukaryota</taxon>
        <taxon>Viridiplantae</taxon>
        <taxon>Streptophyta</taxon>
        <taxon>Embryophyta</taxon>
        <taxon>Tracheophyta</taxon>
        <taxon>Spermatophyta</taxon>
        <taxon>Magnoliopsida</taxon>
        <taxon>eudicotyledons</taxon>
        <taxon>Gunneridae</taxon>
        <taxon>Pentapetalae</taxon>
        <taxon>rosids</taxon>
        <taxon>fabids</taxon>
        <taxon>Malpighiales</taxon>
        <taxon>Salicaceae</taxon>
        <taxon>Flacourtieae</taxon>
        <taxon>Dovyalis</taxon>
    </lineage>
</organism>
<dbReference type="EMBL" id="CAWUPB010001194">
    <property type="protein sequence ID" value="CAK7353656.1"/>
    <property type="molecule type" value="Genomic_DNA"/>
</dbReference>
<evidence type="ECO:0000256" key="6">
    <source>
        <dbReference type="ARBA" id="ARBA00023295"/>
    </source>
</evidence>
<accession>A0AAV1SL76</accession>
<feature type="active site" evidence="8">
    <location>
        <position position="232"/>
    </location>
</feature>
<sequence>VMLLATFFIFCIAASNIGFGDAQKPFNVLDFGAVGDGRTDDSQAFIKAWEALCGASGGTATLVIPIGYTFLLKPVKFEGPCKSNTVHIQVAGNIVAPRTVAAWSSCGTLCWLCFYSVNGLILDGSGQIDGQGSEWWKAALYFHDCNNLQLNGLNVINSPRNHVNLNGCKGVFVSGLKITAPGDSPNTDGIDMTDSSLVNVVDSTIGTGDDCIAVNGGCSSINITHVNCGPGHGISIGSLGQNGATDQVEEVHVRNWGSGYARRITFEQITLNAVGNPIIIDQHYCDGKRCPEKAKAVAVSDVTFTGVRGTSSDVQAITLDCAGIGCSNIRMSQVTITSSVAGKQTTAVCSNAHGTSSSTTPAVPCLSGKGIARKFLTLAS</sequence>
<keyword evidence="12" id="KW-1185">Reference proteome</keyword>
<dbReference type="Proteomes" id="UP001314170">
    <property type="component" value="Unassembled WGS sequence"/>
</dbReference>
<name>A0AAV1SL76_9ROSI</name>
<keyword evidence="4" id="KW-0964">Secreted</keyword>
<dbReference type="GO" id="GO:0004650">
    <property type="term" value="F:polygalacturonase activity"/>
    <property type="evidence" value="ECO:0007669"/>
    <property type="project" value="InterPro"/>
</dbReference>
<evidence type="ECO:0000256" key="1">
    <source>
        <dbReference type="ARBA" id="ARBA00004191"/>
    </source>
</evidence>
<comment type="similarity">
    <text evidence="2 9">Belongs to the glycosyl hydrolase 28 family.</text>
</comment>
<dbReference type="Pfam" id="PF00295">
    <property type="entry name" value="Glyco_hydro_28"/>
    <property type="match status" value="1"/>
</dbReference>
<dbReference type="GO" id="GO:0071555">
    <property type="term" value="P:cell wall organization"/>
    <property type="evidence" value="ECO:0007669"/>
    <property type="project" value="UniProtKB-KW"/>
</dbReference>
<dbReference type="InterPro" id="IPR012334">
    <property type="entry name" value="Pectin_lyas_fold"/>
</dbReference>
<comment type="caution">
    <text evidence="11">The sequence shown here is derived from an EMBL/GenBank/DDBJ whole genome shotgun (WGS) entry which is preliminary data.</text>
</comment>
<protein>
    <recommendedName>
        <fullName evidence="13">Polygalacturonase</fullName>
    </recommendedName>
</protein>
<evidence type="ECO:0000256" key="3">
    <source>
        <dbReference type="ARBA" id="ARBA00022512"/>
    </source>
</evidence>
<keyword evidence="5 9" id="KW-0378">Hydrolase</keyword>
<gene>
    <name evidence="11" type="ORF">DCAF_LOCUS24840</name>
</gene>
<evidence type="ECO:0000256" key="4">
    <source>
        <dbReference type="ARBA" id="ARBA00022525"/>
    </source>
</evidence>
<evidence type="ECO:0000256" key="7">
    <source>
        <dbReference type="ARBA" id="ARBA00023316"/>
    </source>
</evidence>
<evidence type="ECO:0000256" key="2">
    <source>
        <dbReference type="ARBA" id="ARBA00008834"/>
    </source>
</evidence>
<dbReference type="InterPro" id="IPR011050">
    <property type="entry name" value="Pectin_lyase_fold/virulence"/>
</dbReference>
<keyword evidence="6 9" id="KW-0326">Glycosidase</keyword>
<feature type="chain" id="PRO_5043539106" description="Polygalacturonase" evidence="10">
    <location>
        <begin position="23"/>
        <end position="380"/>
    </location>
</feature>
<keyword evidence="7" id="KW-0961">Cell wall biogenesis/degradation</keyword>
<keyword evidence="10" id="KW-0732">Signal</keyword>
<comment type="subcellular location">
    <subcellularLocation>
        <location evidence="1">Secreted</location>
        <location evidence="1">Cell wall</location>
    </subcellularLocation>
</comment>
<evidence type="ECO:0000313" key="11">
    <source>
        <dbReference type="EMBL" id="CAK7353656.1"/>
    </source>
</evidence>
<proteinExistence type="inferred from homology"/>
<dbReference type="AlphaFoldDB" id="A0AAV1SL76"/>
<feature type="non-terminal residue" evidence="11">
    <location>
        <position position="1"/>
    </location>
</feature>
<reference evidence="11 12" key="1">
    <citation type="submission" date="2024-01" db="EMBL/GenBank/DDBJ databases">
        <authorList>
            <person name="Waweru B."/>
        </authorList>
    </citation>
    <scope>NUCLEOTIDE SEQUENCE [LARGE SCALE GENOMIC DNA]</scope>
</reference>
<evidence type="ECO:0000313" key="12">
    <source>
        <dbReference type="Proteomes" id="UP001314170"/>
    </source>
</evidence>
<evidence type="ECO:0000256" key="9">
    <source>
        <dbReference type="RuleBase" id="RU361169"/>
    </source>
</evidence>
<feature type="signal peptide" evidence="10">
    <location>
        <begin position="1"/>
        <end position="22"/>
    </location>
</feature>
<dbReference type="PANTHER" id="PTHR31375">
    <property type="match status" value="1"/>
</dbReference>
<evidence type="ECO:0000256" key="8">
    <source>
        <dbReference type="PROSITE-ProRule" id="PRU10052"/>
    </source>
</evidence>
<evidence type="ECO:0000256" key="10">
    <source>
        <dbReference type="SAM" id="SignalP"/>
    </source>
</evidence>
<evidence type="ECO:0008006" key="13">
    <source>
        <dbReference type="Google" id="ProtNLM"/>
    </source>
</evidence>